<dbReference type="EC" id="3.6.1.13" evidence="2"/>
<dbReference type="GO" id="GO:0047734">
    <property type="term" value="F:CDP-glycerol diphosphatase activity"/>
    <property type="evidence" value="ECO:0007669"/>
    <property type="project" value="TreeGrafter"/>
</dbReference>
<dbReference type="Gene3D" id="3.60.21.10">
    <property type="match status" value="1"/>
</dbReference>
<name>A0A1G4G5N8_9BACT</name>
<feature type="domain" description="Calcineurin-like phosphoesterase" evidence="1">
    <location>
        <begin position="53"/>
        <end position="237"/>
    </location>
</feature>
<reference evidence="2 3" key="1">
    <citation type="submission" date="2016-08" db="EMBL/GenBank/DDBJ databases">
        <authorList>
            <person name="Seilhamer J.J."/>
        </authorList>
    </citation>
    <scope>NUCLEOTIDE SEQUENCE [LARGE SCALE GENOMIC DNA]</scope>
    <source>
        <strain evidence="2">ING2-E5A</strain>
    </source>
</reference>
<dbReference type="GO" id="GO:0030145">
    <property type="term" value="F:manganese ion binding"/>
    <property type="evidence" value="ECO:0007669"/>
    <property type="project" value="TreeGrafter"/>
</dbReference>
<accession>A0A1G4G5N8</accession>
<sequence>MQILTFADGSQYSYLFMQLFRKTCYILVLTTVVLGCQTSRGIVNRVEGDSPVRFGLVADIQYCDCDTRGSRYYRHSLQKLDECVDHLNREKVEFTVNLGDLVDRDTPHNLDSVLVKFKRHHTPVYHTTGNHDYGGIQDNGQLFRLLNMPDEYYSFKRGGWRFIMLNTNEIASYSNVVGTWRESELEEINKKLKELGHNPVEYNGGVSSRQLQWLQKLLVNAKKSGEKVIIFSHHPLDCVIGLTSCN</sequence>
<dbReference type="Pfam" id="PF00149">
    <property type="entry name" value="Metallophos"/>
    <property type="match status" value="1"/>
</dbReference>
<dbReference type="EMBL" id="LT608328">
    <property type="protein sequence ID" value="SCM56696.1"/>
    <property type="molecule type" value="Genomic_DNA"/>
</dbReference>
<organism evidence="2 3">
    <name type="scientific">Petrimonas mucosa</name>
    <dbReference type="NCBI Taxonomy" id="1642646"/>
    <lineage>
        <taxon>Bacteria</taxon>
        <taxon>Pseudomonadati</taxon>
        <taxon>Bacteroidota</taxon>
        <taxon>Bacteroidia</taxon>
        <taxon>Bacteroidales</taxon>
        <taxon>Dysgonomonadaceae</taxon>
        <taxon>Petrimonas</taxon>
    </lineage>
</organism>
<dbReference type="GO" id="GO:0008663">
    <property type="term" value="F:2',3'-cyclic-nucleotide 2'-phosphodiesterase activity"/>
    <property type="evidence" value="ECO:0007669"/>
    <property type="project" value="TreeGrafter"/>
</dbReference>
<proteinExistence type="predicted"/>
<keyword evidence="2" id="KW-0378">Hydrolase</keyword>
<evidence type="ECO:0000259" key="1">
    <source>
        <dbReference type="Pfam" id="PF00149"/>
    </source>
</evidence>
<keyword evidence="3" id="KW-1185">Reference proteome</keyword>
<dbReference type="InterPro" id="IPR004843">
    <property type="entry name" value="Calcineurin-like_PHP"/>
</dbReference>
<dbReference type="KEGG" id="pmuc:ING2E5A_1005"/>
<dbReference type="AlphaFoldDB" id="A0A1G4G5N8"/>
<evidence type="ECO:0000313" key="2">
    <source>
        <dbReference type="EMBL" id="SCM56696.1"/>
    </source>
</evidence>
<dbReference type="STRING" id="1642646.ING2E5A_1005"/>
<dbReference type="PANTHER" id="PTHR16509:SF1">
    <property type="entry name" value="MANGANESE-DEPENDENT ADP-RIBOSE_CDP-ALCOHOL DIPHOSPHATASE"/>
    <property type="match status" value="1"/>
</dbReference>
<dbReference type="GO" id="GO:0047631">
    <property type="term" value="F:ADP-ribose diphosphatase activity"/>
    <property type="evidence" value="ECO:0007669"/>
    <property type="project" value="UniProtKB-EC"/>
</dbReference>
<protein>
    <submittedName>
        <fullName evidence="2">Manganese-dependent ADP-ribose/CDP-alcohol diphosphatase</fullName>
        <ecNumber evidence="2">3.6.1.13</ecNumber>
    </submittedName>
</protein>
<dbReference type="SUPFAM" id="SSF56300">
    <property type="entry name" value="Metallo-dependent phosphatases"/>
    <property type="match status" value="1"/>
</dbReference>
<dbReference type="Proteomes" id="UP000178485">
    <property type="component" value="Chromosome i"/>
</dbReference>
<dbReference type="InterPro" id="IPR029052">
    <property type="entry name" value="Metallo-depent_PP-like"/>
</dbReference>
<gene>
    <name evidence="2" type="primary">adprm</name>
    <name evidence="2" type="ORF">ING2E5A_1005</name>
</gene>
<evidence type="ECO:0000313" key="3">
    <source>
        <dbReference type="Proteomes" id="UP000178485"/>
    </source>
</evidence>
<dbReference type="PANTHER" id="PTHR16509">
    <property type="match status" value="1"/>
</dbReference>